<organism evidence="1 2">
    <name type="scientific">Aurantimicrobium minutum</name>
    <dbReference type="NCBI Taxonomy" id="708131"/>
    <lineage>
        <taxon>Bacteria</taxon>
        <taxon>Bacillati</taxon>
        <taxon>Actinomycetota</taxon>
        <taxon>Actinomycetes</taxon>
        <taxon>Micrococcales</taxon>
        <taxon>Microbacteriaceae</taxon>
        <taxon>Aurantimicrobium</taxon>
    </lineage>
</organism>
<sequence length="94" mass="10507">MLAMKKKLQSATTLPPSPADERRIRMVKYTIAMSIRMVCIIGMLFVSGWWLVVFAAGAIVLPYFAMIAANVKMAPKTSIVERPSTIVLYQEKQS</sequence>
<accession>A0A173LWD6</accession>
<proteinExistence type="predicted"/>
<reference evidence="1 2" key="1">
    <citation type="journal article" date="2016" name="Genome Announc.">
        <title>Complete Genome Sequence of Aurantimicrobium minutum Type Strain KNCT, a Planktonic Ultramicrobacterium Isolated from River Water.</title>
        <authorList>
            <person name="Nakai R."/>
            <person name="Fujisawa T."/>
            <person name="Nakamura Y."/>
            <person name="Nishide H."/>
            <person name="Uchiyama I."/>
            <person name="Baba T."/>
            <person name="Toyoda A."/>
            <person name="Fujiyama A."/>
            <person name="Naganuma T."/>
            <person name="Niki H."/>
        </authorList>
    </citation>
    <scope>NUCLEOTIDE SEQUENCE [LARGE SCALE GENOMIC DNA]</scope>
    <source>
        <strain evidence="1 2">KNC</strain>
    </source>
</reference>
<dbReference type="KEGG" id="amin:AUMI_16120"/>
<evidence type="ECO:0000313" key="1">
    <source>
        <dbReference type="EMBL" id="BAU99154.1"/>
    </source>
</evidence>
<dbReference type="Pfam" id="PF11298">
    <property type="entry name" value="DUF3099"/>
    <property type="match status" value="1"/>
</dbReference>
<dbReference type="AlphaFoldDB" id="A0A173LWD6"/>
<evidence type="ECO:0000313" key="2">
    <source>
        <dbReference type="Proteomes" id="UP000243847"/>
    </source>
</evidence>
<protein>
    <recommendedName>
        <fullName evidence="3">DUF3099 domain-containing protein</fullName>
    </recommendedName>
</protein>
<gene>
    <name evidence="1" type="ORF">AUMI_16120</name>
</gene>
<name>A0A173LWD6_9MICO</name>
<evidence type="ECO:0008006" key="3">
    <source>
        <dbReference type="Google" id="ProtNLM"/>
    </source>
</evidence>
<dbReference type="Proteomes" id="UP000243847">
    <property type="component" value="Chromosome sequence1"/>
</dbReference>
<dbReference type="EMBL" id="AP017457">
    <property type="protein sequence ID" value="BAU99154.1"/>
    <property type="molecule type" value="Genomic_DNA"/>
</dbReference>
<dbReference type="InterPro" id="IPR021449">
    <property type="entry name" value="DUF3099"/>
</dbReference>